<dbReference type="Pfam" id="PF00092">
    <property type="entry name" value="VWA"/>
    <property type="match status" value="2"/>
</dbReference>
<evidence type="ECO:0000259" key="3">
    <source>
        <dbReference type="PROSITE" id="PS50234"/>
    </source>
</evidence>
<dbReference type="PROSITE" id="PS50041">
    <property type="entry name" value="C_TYPE_LECTIN_2"/>
    <property type="match status" value="1"/>
</dbReference>
<evidence type="ECO:0000313" key="4">
    <source>
        <dbReference type="Proteomes" id="UP000887569"/>
    </source>
</evidence>
<dbReference type="PANTHER" id="PTHR31024">
    <property type="entry name" value="C-TYPE LECTIN"/>
    <property type="match status" value="1"/>
</dbReference>
<dbReference type="Gene3D" id="3.10.100.10">
    <property type="entry name" value="Mannose-Binding Protein A, subunit A"/>
    <property type="match status" value="1"/>
</dbReference>
<feature type="domain" description="VWFA" evidence="3">
    <location>
        <begin position="33"/>
        <end position="203"/>
    </location>
</feature>
<evidence type="ECO:0000256" key="1">
    <source>
        <dbReference type="SAM" id="SignalP"/>
    </source>
</evidence>
<dbReference type="InterPro" id="IPR016187">
    <property type="entry name" value="CTDL_fold"/>
</dbReference>
<feature type="chain" id="PRO_5037608503" evidence="1">
    <location>
        <begin position="22"/>
        <end position="570"/>
    </location>
</feature>
<dbReference type="PRINTS" id="PR00453">
    <property type="entry name" value="VWFADOMAIN"/>
</dbReference>
<dbReference type="WBParaSite" id="PgR010_g148_t02">
    <property type="protein sequence ID" value="PgR010_g148_t02"/>
    <property type="gene ID" value="PgR010_g148"/>
</dbReference>
<evidence type="ECO:0000313" key="5">
    <source>
        <dbReference type="WBParaSite" id="PgR010_g148_t02"/>
    </source>
</evidence>
<dbReference type="CDD" id="cd01450">
    <property type="entry name" value="vWFA_subfamily_ECM"/>
    <property type="match status" value="2"/>
</dbReference>
<dbReference type="CDD" id="cd00037">
    <property type="entry name" value="CLECT"/>
    <property type="match status" value="1"/>
</dbReference>
<keyword evidence="1" id="KW-0732">Signal</keyword>
<keyword evidence="4" id="KW-1185">Reference proteome</keyword>
<feature type="domain" description="VWFA" evidence="3">
    <location>
        <begin position="224"/>
        <end position="375"/>
    </location>
</feature>
<dbReference type="SUPFAM" id="SSF56436">
    <property type="entry name" value="C-type lectin-like"/>
    <property type="match status" value="1"/>
</dbReference>
<feature type="domain" description="C-type lectin" evidence="2">
    <location>
        <begin position="429"/>
        <end position="539"/>
    </location>
</feature>
<sequence>MRVCVQLLFVAFTLIARVVEAKNEHCERRKPIDLMLVVDESNSVKADFHIALNLAANLTRNLHIGTAANESRVGMVLFNDVARIGFPLTRYTTNSDVTTAILGMNFNGGISNIAAGMRTAMAEVFGKSSKRSAQRVMVVITDGMDITDVETEHALASKNDINTYVLAIGQEQGYEEMVKAAGDPSRFYDRSNFTKLVDVIDEVCNEVTHGPRECECNYRNAWLDLIFILDSSKAVNKEDFQAVRNFAASFIKSIPVSQQIGKFSRVGIINAGEQAEVVANLRSFHTSKDASEAMRKVSYLNSNQMNLRDALTKAQNMINAEQRQNVQKVVVIFSSKDEPCSYQQSTKETKLVDENPCRIAANLRENNHIVLTVGLKFDGTEKYPNLKIASDCYSLDFDVNFAQNFINAICRANCYCLKPYVQFTDQCTEYGECVYQHGQPLGYLTAQQTCSNYNATIVDVLSEEKDSFLINMQEKLAYNTYWIGAEHTSPSGYTWSTGIAMSPTDYTNWASEQPNLKNGRCVYENVKQGTGKWYSDACDFLAPSHYFMCQKKSCDTENYCDYDQLATLNS</sequence>
<dbReference type="InterPro" id="IPR036465">
    <property type="entry name" value="vWFA_dom_sf"/>
</dbReference>
<reference evidence="5" key="1">
    <citation type="submission" date="2022-11" db="UniProtKB">
        <authorList>
            <consortium name="WormBaseParasite"/>
        </authorList>
    </citation>
    <scope>IDENTIFICATION</scope>
</reference>
<dbReference type="SUPFAM" id="SSF53300">
    <property type="entry name" value="vWA-like"/>
    <property type="match status" value="2"/>
</dbReference>
<feature type="signal peptide" evidence="1">
    <location>
        <begin position="1"/>
        <end position="21"/>
    </location>
</feature>
<dbReference type="SMART" id="SM00034">
    <property type="entry name" value="CLECT"/>
    <property type="match status" value="1"/>
</dbReference>
<dbReference type="PANTHER" id="PTHR31024:SF3">
    <property type="entry name" value="C-TYPE LECTIN-RELATED"/>
    <property type="match status" value="1"/>
</dbReference>
<dbReference type="InterPro" id="IPR016186">
    <property type="entry name" value="C-type_lectin-like/link_sf"/>
</dbReference>
<dbReference type="PROSITE" id="PS50234">
    <property type="entry name" value="VWFA"/>
    <property type="match status" value="2"/>
</dbReference>
<dbReference type="Proteomes" id="UP000887569">
    <property type="component" value="Unplaced"/>
</dbReference>
<dbReference type="InterPro" id="IPR001304">
    <property type="entry name" value="C-type_lectin-like"/>
</dbReference>
<dbReference type="Gene3D" id="3.40.50.410">
    <property type="entry name" value="von Willebrand factor, type A domain"/>
    <property type="match status" value="2"/>
</dbReference>
<evidence type="ECO:0000259" key="2">
    <source>
        <dbReference type="PROSITE" id="PS50041"/>
    </source>
</evidence>
<dbReference type="InterPro" id="IPR002035">
    <property type="entry name" value="VWF_A"/>
</dbReference>
<proteinExistence type="predicted"/>
<name>A0A915AN88_PARUN</name>
<organism evidence="4 5">
    <name type="scientific">Parascaris univalens</name>
    <name type="common">Nematode worm</name>
    <dbReference type="NCBI Taxonomy" id="6257"/>
    <lineage>
        <taxon>Eukaryota</taxon>
        <taxon>Metazoa</taxon>
        <taxon>Ecdysozoa</taxon>
        <taxon>Nematoda</taxon>
        <taxon>Chromadorea</taxon>
        <taxon>Rhabditida</taxon>
        <taxon>Spirurina</taxon>
        <taxon>Ascaridomorpha</taxon>
        <taxon>Ascaridoidea</taxon>
        <taxon>Ascarididae</taxon>
        <taxon>Parascaris</taxon>
    </lineage>
</organism>
<protein>
    <submittedName>
        <fullName evidence="5">Uncharacterized protein</fullName>
    </submittedName>
</protein>
<dbReference type="SMART" id="SM00327">
    <property type="entry name" value="VWA"/>
    <property type="match status" value="2"/>
</dbReference>
<dbReference type="AlphaFoldDB" id="A0A915AN88"/>
<dbReference type="Pfam" id="PF00059">
    <property type="entry name" value="Lectin_C"/>
    <property type="match status" value="1"/>
</dbReference>
<accession>A0A915AN88</accession>